<comment type="caution">
    <text evidence="9">The sequence shown here is derived from an EMBL/GenBank/DDBJ whole genome shotgun (WGS) entry which is preliminary data.</text>
</comment>
<name>A0A350HA18_UNCW3</name>
<dbReference type="SUPFAM" id="SSF88659">
    <property type="entry name" value="Sigma3 and sigma4 domains of RNA polymerase sigma factors"/>
    <property type="match status" value="1"/>
</dbReference>
<dbReference type="GO" id="GO:0006352">
    <property type="term" value="P:DNA-templated transcription initiation"/>
    <property type="evidence" value="ECO:0007669"/>
    <property type="project" value="InterPro"/>
</dbReference>
<evidence type="ECO:0000259" key="7">
    <source>
        <dbReference type="Pfam" id="PF04542"/>
    </source>
</evidence>
<evidence type="ECO:0000256" key="5">
    <source>
        <dbReference type="ARBA" id="ARBA00023163"/>
    </source>
</evidence>
<dbReference type="NCBIfam" id="TIGR02937">
    <property type="entry name" value="sigma70-ECF"/>
    <property type="match status" value="1"/>
</dbReference>
<dbReference type="EMBL" id="DMZY01000125">
    <property type="protein sequence ID" value="HAV92384.1"/>
    <property type="molecule type" value="Genomic_DNA"/>
</dbReference>
<dbReference type="InterPro" id="IPR014284">
    <property type="entry name" value="RNA_pol_sigma-70_dom"/>
</dbReference>
<dbReference type="InterPro" id="IPR007627">
    <property type="entry name" value="RNA_pol_sigma70_r2"/>
</dbReference>
<keyword evidence="5 6" id="KW-0804">Transcription</keyword>
<dbReference type="PANTHER" id="PTHR43133:SF51">
    <property type="entry name" value="RNA POLYMERASE SIGMA FACTOR"/>
    <property type="match status" value="1"/>
</dbReference>
<evidence type="ECO:0000259" key="8">
    <source>
        <dbReference type="Pfam" id="PF08281"/>
    </source>
</evidence>
<evidence type="ECO:0000256" key="1">
    <source>
        <dbReference type="ARBA" id="ARBA00010641"/>
    </source>
</evidence>
<dbReference type="InterPro" id="IPR000838">
    <property type="entry name" value="RNA_pol_sigma70_ECF_CS"/>
</dbReference>
<evidence type="ECO:0000256" key="3">
    <source>
        <dbReference type="ARBA" id="ARBA00023082"/>
    </source>
</evidence>
<dbReference type="CDD" id="cd06171">
    <property type="entry name" value="Sigma70_r4"/>
    <property type="match status" value="1"/>
</dbReference>
<comment type="similarity">
    <text evidence="1 6">Belongs to the sigma-70 factor family. ECF subfamily.</text>
</comment>
<dbReference type="AlphaFoldDB" id="A0A350HA18"/>
<keyword evidence="3 6" id="KW-0731">Sigma factor</keyword>
<dbReference type="GO" id="GO:0016987">
    <property type="term" value="F:sigma factor activity"/>
    <property type="evidence" value="ECO:0007669"/>
    <property type="project" value="UniProtKB-KW"/>
</dbReference>
<feature type="domain" description="RNA polymerase sigma factor 70 region 4 type 2" evidence="8">
    <location>
        <begin position="119"/>
        <end position="170"/>
    </location>
</feature>
<accession>A0A350HA18</accession>
<evidence type="ECO:0000256" key="2">
    <source>
        <dbReference type="ARBA" id="ARBA00023015"/>
    </source>
</evidence>
<dbReference type="GO" id="GO:0003677">
    <property type="term" value="F:DNA binding"/>
    <property type="evidence" value="ECO:0007669"/>
    <property type="project" value="UniProtKB-KW"/>
</dbReference>
<dbReference type="Gene3D" id="1.10.1740.10">
    <property type="match status" value="1"/>
</dbReference>
<dbReference type="InterPro" id="IPR036388">
    <property type="entry name" value="WH-like_DNA-bd_sf"/>
</dbReference>
<organism evidence="9 10">
    <name type="scientific">candidate division WOR-3 bacterium</name>
    <dbReference type="NCBI Taxonomy" id="2052148"/>
    <lineage>
        <taxon>Bacteria</taxon>
        <taxon>Bacteria division WOR-3</taxon>
    </lineage>
</organism>
<sequence length="179" mass="21211">MRLIDKELIEKYKNQDKEAFSEIVEEYSERLYNIIYKMVLNRDDSLDILQNTFLKAFKAAPRFKGESSLYTYLVAIALNEARERFRKEKRFLFFDLDIIDEEKNIPDIYEEKEKEGVRERVNSALKKLPESFREVLVLKDVDGLSLKEISEIANLSEGGVKTRLYRARMLLKRMLNEGK</sequence>
<dbReference type="PROSITE" id="PS01063">
    <property type="entry name" value="SIGMA70_ECF"/>
    <property type="match status" value="1"/>
</dbReference>
<dbReference type="PANTHER" id="PTHR43133">
    <property type="entry name" value="RNA POLYMERASE ECF-TYPE SIGMA FACTO"/>
    <property type="match status" value="1"/>
</dbReference>
<dbReference type="Gene3D" id="1.10.10.10">
    <property type="entry name" value="Winged helix-like DNA-binding domain superfamily/Winged helix DNA-binding domain"/>
    <property type="match status" value="1"/>
</dbReference>
<dbReference type="InterPro" id="IPR013249">
    <property type="entry name" value="RNA_pol_sigma70_r4_t2"/>
</dbReference>
<reference evidence="9 10" key="1">
    <citation type="journal article" date="2018" name="Nat. Biotechnol.">
        <title>A standardized bacterial taxonomy based on genome phylogeny substantially revises the tree of life.</title>
        <authorList>
            <person name="Parks D.H."/>
            <person name="Chuvochina M."/>
            <person name="Waite D.W."/>
            <person name="Rinke C."/>
            <person name="Skarshewski A."/>
            <person name="Chaumeil P.A."/>
            <person name="Hugenholtz P."/>
        </authorList>
    </citation>
    <scope>NUCLEOTIDE SEQUENCE [LARGE SCALE GENOMIC DNA]</scope>
    <source>
        <strain evidence="9">UBA9956</strain>
    </source>
</reference>
<dbReference type="InterPro" id="IPR013325">
    <property type="entry name" value="RNA_pol_sigma_r2"/>
</dbReference>
<keyword evidence="2 6" id="KW-0805">Transcription regulation</keyword>
<dbReference type="InterPro" id="IPR013324">
    <property type="entry name" value="RNA_pol_sigma_r3/r4-like"/>
</dbReference>
<evidence type="ECO:0000256" key="6">
    <source>
        <dbReference type="RuleBase" id="RU000716"/>
    </source>
</evidence>
<dbReference type="InterPro" id="IPR039425">
    <property type="entry name" value="RNA_pol_sigma-70-like"/>
</dbReference>
<protein>
    <recommendedName>
        <fullName evidence="6">RNA polymerase sigma factor</fullName>
    </recommendedName>
</protein>
<dbReference type="SUPFAM" id="SSF88946">
    <property type="entry name" value="Sigma2 domain of RNA polymerase sigma factors"/>
    <property type="match status" value="1"/>
</dbReference>
<keyword evidence="4 6" id="KW-0238">DNA-binding</keyword>
<evidence type="ECO:0000256" key="4">
    <source>
        <dbReference type="ARBA" id="ARBA00023125"/>
    </source>
</evidence>
<dbReference type="Proteomes" id="UP000264062">
    <property type="component" value="Unassembled WGS sequence"/>
</dbReference>
<evidence type="ECO:0000313" key="10">
    <source>
        <dbReference type="Proteomes" id="UP000264062"/>
    </source>
</evidence>
<feature type="domain" description="RNA polymerase sigma-70 region 2" evidence="7">
    <location>
        <begin position="23"/>
        <end position="90"/>
    </location>
</feature>
<proteinExistence type="inferred from homology"/>
<dbReference type="Pfam" id="PF04542">
    <property type="entry name" value="Sigma70_r2"/>
    <property type="match status" value="1"/>
</dbReference>
<dbReference type="Pfam" id="PF08281">
    <property type="entry name" value="Sigma70_r4_2"/>
    <property type="match status" value="1"/>
</dbReference>
<evidence type="ECO:0000313" key="9">
    <source>
        <dbReference type="EMBL" id="HAV92384.1"/>
    </source>
</evidence>
<gene>
    <name evidence="9" type="ORF">DCW38_04300</name>
</gene>